<sequence length="172" mass="19220">MEEPVISQKTVEADIRRMPLGIRWTTMFLDFFVFLSLLPLLGALLACLSCLAMAVHEPERLAHVLGYSLLSLGAFLVFLLMGQGAAWLAHMMRMNACGGVDPLSSPWPRHPLRGFVSPLLLSTEIFSILYMLAWVVVKTMGLATTWAWLVSWALLWVCCLTLRLSLARKFPG</sequence>
<evidence type="ECO:0000313" key="3">
    <source>
        <dbReference type="Proteomes" id="UP000501812"/>
    </source>
</evidence>
<dbReference type="Proteomes" id="UP000501812">
    <property type="component" value="Chromosome"/>
</dbReference>
<dbReference type="AlphaFoldDB" id="A0A858RMH1"/>
<gene>
    <name evidence="2" type="ORF">HHL09_19060</name>
</gene>
<protein>
    <submittedName>
        <fullName evidence="2">Uncharacterized protein</fullName>
    </submittedName>
</protein>
<keyword evidence="1" id="KW-0812">Transmembrane</keyword>
<dbReference type="EMBL" id="CP051774">
    <property type="protein sequence ID" value="QJE97791.1"/>
    <property type="molecule type" value="Genomic_DNA"/>
</dbReference>
<keyword evidence="1" id="KW-0472">Membrane</keyword>
<keyword evidence="3" id="KW-1185">Reference proteome</keyword>
<feature type="transmembrane region" description="Helical" evidence="1">
    <location>
        <begin position="27"/>
        <end position="55"/>
    </location>
</feature>
<evidence type="ECO:0000256" key="1">
    <source>
        <dbReference type="SAM" id="Phobius"/>
    </source>
</evidence>
<feature type="transmembrane region" description="Helical" evidence="1">
    <location>
        <begin position="143"/>
        <end position="166"/>
    </location>
</feature>
<reference evidence="2 3" key="1">
    <citation type="submission" date="2020-04" db="EMBL/GenBank/DDBJ databases">
        <title>Luteolibacter sp. G-1-1-1 isolated from soil.</title>
        <authorList>
            <person name="Dahal R.H."/>
        </authorList>
    </citation>
    <scope>NUCLEOTIDE SEQUENCE [LARGE SCALE GENOMIC DNA]</scope>
    <source>
        <strain evidence="2 3">G-1-1-1</strain>
    </source>
</reference>
<accession>A0A858RMH1</accession>
<dbReference type="RefSeq" id="WP_169456217.1">
    <property type="nucleotide sequence ID" value="NZ_CP051774.1"/>
</dbReference>
<organism evidence="2 3">
    <name type="scientific">Luteolibacter luteus</name>
    <dbReference type="NCBI Taxonomy" id="2728835"/>
    <lineage>
        <taxon>Bacteria</taxon>
        <taxon>Pseudomonadati</taxon>
        <taxon>Verrucomicrobiota</taxon>
        <taxon>Verrucomicrobiia</taxon>
        <taxon>Verrucomicrobiales</taxon>
        <taxon>Verrucomicrobiaceae</taxon>
        <taxon>Luteolibacter</taxon>
    </lineage>
</organism>
<feature type="transmembrane region" description="Helical" evidence="1">
    <location>
        <begin position="67"/>
        <end position="89"/>
    </location>
</feature>
<name>A0A858RMH1_9BACT</name>
<evidence type="ECO:0000313" key="2">
    <source>
        <dbReference type="EMBL" id="QJE97791.1"/>
    </source>
</evidence>
<keyword evidence="1" id="KW-1133">Transmembrane helix</keyword>
<feature type="transmembrane region" description="Helical" evidence="1">
    <location>
        <begin position="115"/>
        <end position="137"/>
    </location>
</feature>
<proteinExistence type="predicted"/>
<dbReference type="KEGG" id="luo:HHL09_19060"/>